<organism evidence="1 2">
    <name type="scientific">Aequoribacter fuscus</name>
    <dbReference type="NCBI Taxonomy" id="2518989"/>
    <lineage>
        <taxon>Bacteria</taxon>
        <taxon>Pseudomonadati</taxon>
        <taxon>Pseudomonadota</taxon>
        <taxon>Gammaproteobacteria</taxon>
        <taxon>Cellvibrionales</taxon>
        <taxon>Halieaceae</taxon>
        <taxon>Aequoribacter</taxon>
    </lineage>
</organism>
<dbReference type="STRING" id="2518989.IMCC3088_2182"/>
<comment type="caution">
    <text evidence="1">The sequence shown here is derived from an EMBL/GenBank/DDBJ whole genome shotgun (WGS) entry which is preliminary data.</text>
</comment>
<proteinExistence type="predicted"/>
<dbReference type="PANTHER" id="PTHR40076:SF1">
    <property type="entry name" value="MEMBRANE PROTEIN"/>
    <property type="match status" value="1"/>
</dbReference>
<dbReference type="OrthoDB" id="9787732at2"/>
<name>F3L3J0_9GAMM</name>
<dbReference type="Proteomes" id="UP000005615">
    <property type="component" value="Unassembled WGS sequence"/>
</dbReference>
<protein>
    <submittedName>
        <fullName evidence="1">Uncharacterized protein</fullName>
    </submittedName>
</protein>
<dbReference type="InterPro" id="IPR010380">
    <property type="entry name" value="DUF975"/>
</dbReference>
<dbReference type="AlphaFoldDB" id="F3L3J0"/>
<dbReference type="PANTHER" id="PTHR40076">
    <property type="entry name" value="MEMBRANE PROTEIN-RELATED"/>
    <property type="match status" value="1"/>
</dbReference>
<sequence>MQDISFDAFFSRGIERAKPKYWSLLGNFCLFGLAIVVAAITVIGILIIPALIAGLIHFLLASARGQEANFGASFSAGFADGMWWKSLFLVTVLTVGLMIGFMLLIIPGIYLSVVWYYAMYLLVDKKMDIFETLQTSRKLVHEQGFWKIFGVLLVINVVNSVLSALPVIGLLGLFLIPFVMMIYVTMYENAIGGDSEDEVPALEAELIP</sequence>
<accession>F3L3J0</accession>
<evidence type="ECO:0000313" key="1">
    <source>
        <dbReference type="EMBL" id="EGG29102.1"/>
    </source>
</evidence>
<evidence type="ECO:0000313" key="2">
    <source>
        <dbReference type="Proteomes" id="UP000005615"/>
    </source>
</evidence>
<dbReference type="RefSeq" id="WP_009576359.1">
    <property type="nucleotide sequence ID" value="NZ_AEIG01000064.1"/>
</dbReference>
<gene>
    <name evidence="1" type="ORF">IMCC3088_2182</name>
</gene>
<dbReference type="EMBL" id="AEIG01000064">
    <property type="protein sequence ID" value="EGG29102.1"/>
    <property type="molecule type" value="Genomic_DNA"/>
</dbReference>
<keyword evidence="2" id="KW-1185">Reference proteome</keyword>
<reference evidence="1 2" key="1">
    <citation type="journal article" date="2011" name="J. Bacteriol.">
        <title>Genome sequence of strain IMCC3088, a proteorhodopsin-containing marine bacterium belonging to the OM60/NOR5 clade.</title>
        <authorList>
            <person name="Jang Y."/>
            <person name="Oh H.M."/>
            <person name="Kang I."/>
            <person name="Lee K."/>
            <person name="Yang S.J."/>
            <person name="Cho J.C."/>
        </authorList>
    </citation>
    <scope>NUCLEOTIDE SEQUENCE [LARGE SCALE GENOMIC DNA]</scope>
    <source>
        <strain evidence="1 2">IMCC3088</strain>
    </source>
</reference>